<evidence type="ECO:0000313" key="3">
    <source>
        <dbReference type="Proteomes" id="UP000066549"/>
    </source>
</evidence>
<dbReference type="Pfam" id="PF03091">
    <property type="entry name" value="CutA1"/>
    <property type="match status" value="1"/>
</dbReference>
<dbReference type="OrthoDB" id="37622at2"/>
<dbReference type="Gene3D" id="3.30.70.120">
    <property type="match status" value="1"/>
</dbReference>
<organism evidence="2 3">
    <name type="scientific">Methylophilales bacterium MBRS-H7</name>
    <dbReference type="NCBI Taxonomy" id="1623450"/>
    <lineage>
        <taxon>Bacteria</taxon>
        <taxon>Pseudomonadati</taxon>
        <taxon>Pseudomonadota</taxon>
        <taxon>Betaproteobacteria</taxon>
        <taxon>Nitrosomonadales</taxon>
        <taxon>OM43 clade</taxon>
    </lineage>
</organism>
<dbReference type="InterPro" id="IPR011322">
    <property type="entry name" value="N-reg_PII-like_a/b"/>
</dbReference>
<dbReference type="InterPro" id="IPR004323">
    <property type="entry name" value="Ion_tolerance_CutA"/>
</dbReference>
<evidence type="ECO:0000256" key="1">
    <source>
        <dbReference type="ARBA" id="ARBA00010169"/>
    </source>
</evidence>
<dbReference type="SUPFAM" id="SSF54913">
    <property type="entry name" value="GlnB-like"/>
    <property type="match status" value="1"/>
</dbReference>
<dbReference type="Proteomes" id="UP000066549">
    <property type="component" value="Chromosome"/>
</dbReference>
<accession>A0A0H4J0B4</accession>
<evidence type="ECO:0000313" key="2">
    <source>
        <dbReference type="EMBL" id="AKO65248.1"/>
    </source>
</evidence>
<comment type="similarity">
    <text evidence="1">Belongs to the CutA family.</text>
</comment>
<sequence length="108" mass="12756">MLFNRPKLIITTLPKNKCKLFIGELLNQRLIACANIIDNVQSMYWWKNKITTDSETIVMMKTTKKKIKGIKNFFLLNHPYETPELIVLNVHAEQKYLEWMIKETDNNG</sequence>
<dbReference type="EMBL" id="CP011002">
    <property type="protein sequence ID" value="AKO65248.1"/>
    <property type="molecule type" value="Genomic_DNA"/>
</dbReference>
<dbReference type="PANTHER" id="PTHR23419">
    <property type="entry name" value="DIVALENT CATION TOLERANCE CUTA-RELATED"/>
    <property type="match status" value="1"/>
</dbReference>
<proteinExistence type="inferred from homology"/>
<dbReference type="GO" id="GO:0005507">
    <property type="term" value="F:copper ion binding"/>
    <property type="evidence" value="ECO:0007669"/>
    <property type="project" value="TreeGrafter"/>
</dbReference>
<dbReference type="AlphaFoldDB" id="A0A0H4J0B4"/>
<dbReference type="InterPro" id="IPR015867">
    <property type="entry name" value="N-reg_PII/ATP_PRibTrfase_C"/>
</dbReference>
<dbReference type="PANTHER" id="PTHR23419:SF8">
    <property type="entry name" value="FI09726P"/>
    <property type="match status" value="1"/>
</dbReference>
<evidence type="ECO:0008006" key="4">
    <source>
        <dbReference type="Google" id="ProtNLM"/>
    </source>
</evidence>
<protein>
    <recommendedName>
        <fullName evidence="4">Cation tolerance protein CutA</fullName>
    </recommendedName>
</protein>
<keyword evidence="3" id="KW-1185">Reference proteome</keyword>
<dbReference type="GO" id="GO:0010038">
    <property type="term" value="P:response to metal ion"/>
    <property type="evidence" value="ECO:0007669"/>
    <property type="project" value="InterPro"/>
</dbReference>
<name>A0A0H4J0B4_9PROT</name>
<gene>
    <name evidence="2" type="ORF">VI33_00265</name>
</gene>
<reference evidence="2 3" key="1">
    <citation type="submission" date="2015-03" db="EMBL/GenBank/DDBJ databases">
        <title>Comparative analysis of the OM43 clade including a novel species from Red Sea uncovers genomic and metabolic diversity among marine methylotrophs.</title>
        <authorList>
            <person name="Jimenez-Infante F."/>
            <person name="Ngugi D.K."/>
            <person name="Vinu M."/>
            <person name="Alam I."/>
            <person name="Kamau A."/>
            <person name="Blom J."/>
            <person name="Bajic V.B."/>
            <person name="Stingl U."/>
        </authorList>
    </citation>
    <scope>NUCLEOTIDE SEQUENCE [LARGE SCALE GENOMIC DNA]</scope>
    <source>
        <strain evidence="2 3">MBRSH7</strain>
    </source>
</reference>